<sequence length="213" mass="22557">MRRLAAAVAGRHPVLHVLLNNAGVTLPRRQVTADGFETTFAVNHLAPFLLTALLLPQLRAAGAARVIGVTSAAHRAGRIDFDDLHGARRYSQHKAYNQSKLANVLFAREFAARAEGAISAVAVQPGFVRTAMVPPFPFNLAGFLRSEPERPARAIAAIATASDLAAGSGAVFGGDGRPVRLTGRAAEPSTARRLWDVSAELTRPAGSRPSRGR</sequence>
<comment type="caution">
    <text evidence="2">The sequence shown here is derived from an EMBL/GenBank/DDBJ whole genome shotgun (WGS) entry which is preliminary data.</text>
</comment>
<dbReference type="Pfam" id="PF00106">
    <property type="entry name" value="adh_short"/>
    <property type="match status" value="1"/>
</dbReference>
<reference evidence="2 3" key="1">
    <citation type="journal article" date="2019" name="Int. J. Syst. Evol. Microbiol.">
        <title>The Global Catalogue of Microorganisms (GCM) 10K type strain sequencing project: providing services to taxonomists for standard genome sequencing and annotation.</title>
        <authorList>
            <consortium name="The Broad Institute Genomics Platform"/>
            <consortium name="The Broad Institute Genome Sequencing Center for Infectious Disease"/>
            <person name="Wu L."/>
            <person name="Ma J."/>
        </authorList>
    </citation>
    <scope>NUCLEOTIDE SEQUENCE [LARGE SCALE GENOMIC DNA]</scope>
    <source>
        <strain evidence="2 3">JCM 15933</strain>
    </source>
</reference>
<evidence type="ECO:0000313" key="2">
    <source>
        <dbReference type="EMBL" id="GAA1540614.1"/>
    </source>
</evidence>
<dbReference type="Proteomes" id="UP001501470">
    <property type="component" value="Unassembled WGS sequence"/>
</dbReference>
<dbReference type="Gene3D" id="3.40.50.720">
    <property type="entry name" value="NAD(P)-binding Rossmann-like Domain"/>
    <property type="match status" value="1"/>
</dbReference>
<dbReference type="RefSeq" id="WP_344506767.1">
    <property type="nucleotide sequence ID" value="NZ_BAAAQD010000016.1"/>
</dbReference>
<dbReference type="PRINTS" id="PR00081">
    <property type="entry name" value="GDHRDH"/>
</dbReference>
<protein>
    <submittedName>
        <fullName evidence="2">Uncharacterized protein</fullName>
    </submittedName>
</protein>
<evidence type="ECO:0000256" key="1">
    <source>
        <dbReference type="ARBA" id="ARBA00023002"/>
    </source>
</evidence>
<name>A0ABN2BK61_9ACTN</name>
<dbReference type="InterPro" id="IPR036291">
    <property type="entry name" value="NAD(P)-bd_dom_sf"/>
</dbReference>
<gene>
    <name evidence="2" type="ORF">GCM10009827_069940</name>
</gene>
<dbReference type="EMBL" id="BAAAQD010000016">
    <property type="protein sequence ID" value="GAA1540614.1"/>
    <property type="molecule type" value="Genomic_DNA"/>
</dbReference>
<dbReference type="SUPFAM" id="SSF51735">
    <property type="entry name" value="NAD(P)-binding Rossmann-fold domains"/>
    <property type="match status" value="1"/>
</dbReference>
<proteinExistence type="predicted"/>
<dbReference type="PANTHER" id="PTHR43157:SF31">
    <property type="entry name" value="PHOSPHATIDYLINOSITOL-GLYCAN BIOSYNTHESIS CLASS F PROTEIN"/>
    <property type="match status" value="1"/>
</dbReference>
<keyword evidence="3" id="KW-1185">Reference proteome</keyword>
<keyword evidence="1" id="KW-0560">Oxidoreductase</keyword>
<dbReference type="PANTHER" id="PTHR43157">
    <property type="entry name" value="PHOSPHATIDYLINOSITOL-GLYCAN BIOSYNTHESIS CLASS F PROTEIN-RELATED"/>
    <property type="match status" value="1"/>
</dbReference>
<evidence type="ECO:0000313" key="3">
    <source>
        <dbReference type="Proteomes" id="UP001501470"/>
    </source>
</evidence>
<organism evidence="2 3">
    <name type="scientific">Dactylosporangium maewongense</name>
    <dbReference type="NCBI Taxonomy" id="634393"/>
    <lineage>
        <taxon>Bacteria</taxon>
        <taxon>Bacillati</taxon>
        <taxon>Actinomycetota</taxon>
        <taxon>Actinomycetes</taxon>
        <taxon>Micromonosporales</taxon>
        <taxon>Micromonosporaceae</taxon>
        <taxon>Dactylosporangium</taxon>
    </lineage>
</organism>
<accession>A0ABN2BK61</accession>
<dbReference type="InterPro" id="IPR002347">
    <property type="entry name" value="SDR_fam"/>
</dbReference>